<protein>
    <recommendedName>
        <fullName evidence="4">JmjC domain-containing protein</fullName>
    </recommendedName>
</protein>
<dbReference type="SUPFAM" id="SSF51197">
    <property type="entry name" value="Clavaminate synthase-like"/>
    <property type="match status" value="1"/>
</dbReference>
<proteinExistence type="predicted"/>
<dbReference type="PANTHER" id="PTHR10694:SF33">
    <property type="entry name" value="LYSINE-SPECIFIC DEMETHYLASE 5"/>
    <property type="match status" value="1"/>
</dbReference>
<evidence type="ECO:0000259" key="4">
    <source>
        <dbReference type="PROSITE" id="PS51184"/>
    </source>
</evidence>
<keyword evidence="1" id="KW-0479">Metal-binding</keyword>
<evidence type="ECO:0000256" key="1">
    <source>
        <dbReference type="ARBA" id="ARBA00022723"/>
    </source>
</evidence>
<dbReference type="EMBL" id="MU849338">
    <property type="protein sequence ID" value="KAK2631662.1"/>
    <property type="molecule type" value="Genomic_DNA"/>
</dbReference>
<dbReference type="Gene3D" id="2.60.120.650">
    <property type="entry name" value="Cupin"/>
    <property type="match status" value="1"/>
</dbReference>
<dbReference type="InterPro" id="IPR003347">
    <property type="entry name" value="JmjC_dom"/>
</dbReference>
<evidence type="ECO:0000256" key="2">
    <source>
        <dbReference type="ARBA" id="ARBA00023004"/>
    </source>
</evidence>
<dbReference type="AlphaFoldDB" id="A0AAD9T9I5"/>
<feature type="compositionally biased region" description="Basic and acidic residues" evidence="3">
    <location>
        <begin position="520"/>
        <end position="530"/>
    </location>
</feature>
<gene>
    <name evidence="5" type="ORF">EUGRSUZ_L02616</name>
</gene>
<evidence type="ECO:0000256" key="3">
    <source>
        <dbReference type="SAM" id="MobiDB-lite"/>
    </source>
</evidence>
<dbReference type="Proteomes" id="UP000030711">
    <property type="component" value="Unassembled WGS sequence"/>
</dbReference>
<feature type="domain" description="JmjC" evidence="4">
    <location>
        <begin position="71"/>
        <end position="241"/>
    </location>
</feature>
<evidence type="ECO:0000313" key="5">
    <source>
        <dbReference type="EMBL" id="KAK2631662.1"/>
    </source>
</evidence>
<evidence type="ECO:0000313" key="6">
    <source>
        <dbReference type="Proteomes" id="UP000030711"/>
    </source>
</evidence>
<dbReference type="Pfam" id="PF02928">
    <property type="entry name" value="zf-C5HC2"/>
    <property type="match status" value="1"/>
</dbReference>
<dbReference type="GO" id="GO:0141052">
    <property type="term" value="F:histone H3 demethylase activity"/>
    <property type="evidence" value="ECO:0007669"/>
    <property type="project" value="UniProtKB-ARBA"/>
</dbReference>
<name>A0AAD9T9I5_EUCGR</name>
<organism evidence="5 6">
    <name type="scientific">Eucalyptus grandis</name>
    <name type="common">Flooded gum</name>
    <dbReference type="NCBI Taxonomy" id="71139"/>
    <lineage>
        <taxon>Eukaryota</taxon>
        <taxon>Viridiplantae</taxon>
        <taxon>Streptophyta</taxon>
        <taxon>Embryophyta</taxon>
        <taxon>Tracheophyta</taxon>
        <taxon>Spermatophyta</taxon>
        <taxon>Magnoliopsida</taxon>
        <taxon>eudicotyledons</taxon>
        <taxon>Gunneridae</taxon>
        <taxon>Pentapetalae</taxon>
        <taxon>rosids</taxon>
        <taxon>malvids</taxon>
        <taxon>Myrtales</taxon>
        <taxon>Myrtaceae</taxon>
        <taxon>Myrtoideae</taxon>
        <taxon>Eucalypteae</taxon>
        <taxon>Eucalyptus</taxon>
    </lineage>
</organism>
<dbReference type="GO" id="GO:0046872">
    <property type="term" value="F:metal ion binding"/>
    <property type="evidence" value="ECO:0007669"/>
    <property type="project" value="UniProtKB-KW"/>
</dbReference>
<dbReference type="PROSITE" id="PS51184">
    <property type="entry name" value="JMJC"/>
    <property type="match status" value="1"/>
</dbReference>
<dbReference type="PANTHER" id="PTHR10694">
    <property type="entry name" value="LYSINE-SPECIFIC DEMETHYLASE"/>
    <property type="match status" value="1"/>
</dbReference>
<dbReference type="InterPro" id="IPR004198">
    <property type="entry name" value="Znf_C5HC2"/>
</dbReference>
<keyword evidence="2" id="KW-0408">Iron</keyword>
<dbReference type="Pfam" id="PF02373">
    <property type="entry name" value="JmjC"/>
    <property type="match status" value="1"/>
</dbReference>
<reference evidence="5 6" key="1">
    <citation type="journal article" date="2014" name="Nature">
        <title>The genome of Eucalyptus grandis.</title>
        <authorList>
            <person name="Myburg A.A."/>
            <person name="Grattapaglia D."/>
            <person name="Tuskan G.A."/>
            <person name="Hellsten U."/>
            <person name="Hayes R.D."/>
            <person name="Grimwood J."/>
            <person name="Jenkins J."/>
            <person name="Lindquist E."/>
            <person name="Tice H."/>
            <person name="Bauer D."/>
            <person name="Goodstein D.M."/>
            <person name="Dubchak I."/>
            <person name="Poliakov A."/>
            <person name="Mizrachi E."/>
            <person name="Kullan A.R."/>
            <person name="Hussey S.G."/>
            <person name="Pinard D."/>
            <person name="van der Merwe K."/>
            <person name="Singh P."/>
            <person name="van Jaarsveld I."/>
            <person name="Silva-Junior O.B."/>
            <person name="Togawa R.C."/>
            <person name="Pappas M.R."/>
            <person name="Faria D.A."/>
            <person name="Sansaloni C.P."/>
            <person name="Petroli C.D."/>
            <person name="Yang X."/>
            <person name="Ranjan P."/>
            <person name="Tschaplinski T.J."/>
            <person name="Ye C.Y."/>
            <person name="Li T."/>
            <person name="Sterck L."/>
            <person name="Vanneste K."/>
            <person name="Murat F."/>
            <person name="Soler M."/>
            <person name="Clemente H.S."/>
            <person name="Saidi N."/>
            <person name="Cassan-Wang H."/>
            <person name="Dunand C."/>
            <person name="Hefer C.A."/>
            <person name="Bornberg-Bauer E."/>
            <person name="Kersting A.R."/>
            <person name="Vining K."/>
            <person name="Amarasinghe V."/>
            <person name="Ranik M."/>
            <person name="Naithani S."/>
            <person name="Elser J."/>
            <person name="Boyd A.E."/>
            <person name="Liston A."/>
            <person name="Spatafora J.W."/>
            <person name="Dharmwardhana P."/>
            <person name="Raja R."/>
            <person name="Sullivan C."/>
            <person name="Romanel E."/>
            <person name="Alves-Ferreira M."/>
            <person name="Kulheim C."/>
            <person name="Foley W."/>
            <person name="Carocha V."/>
            <person name="Paiva J."/>
            <person name="Kudrna D."/>
            <person name="Brommonschenkel S.H."/>
            <person name="Pasquali G."/>
            <person name="Byrne M."/>
            <person name="Rigault P."/>
            <person name="Tibbits J."/>
            <person name="Spokevicius A."/>
            <person name="Jones R.C."/>
            <person name="Steane D.A."/>
            <person name="Vaillancourt R.E."/>
            <person name="Potts B.M."/>
            <person name="Joubert F."/>
            <person name="Barry K."/>
            <person name="Pappas G.J."/>
            <person name="Strauss S.H."/>
            <person name="Jaiswal P."/>
            <person name="Grima-Pettenati J."/>
            <person name="Salse J."/>
            <person name="Van de Peer Y."/>
            <person name="Rokhsar D.S."/>
            <person name="Schmutz J."/>
        </authorList>
    </citation>
    <scope>NUCLEOTIDE SEQUENCE [LARGE SCALE GENOMIC DNA]</scope>
    <source>
        <strain evidence="6">cv. BRASUZ1</strain>
        <tissue evidence="5">Leaf extractions</tissue>
    </source>
</reference>
<keyword evidence="6" id="KW-1185">Reference proteome</keyword>
<dbReference type="GO" id="GO:0010468">
    <property type="term" value="P:regulation of gene expression"/>
    <property type="evidence" value="ECO:0007669"/>
    <property type="project" value="UniProtKB-ARBA"/>
</dbReference>
<accession>A0AAD9T9I5</accession>
<dbReference type="SMART" id="SM00558">
    <property type="entry name" value="JmjC"/>
    <property type="match status" value="1"/>
</dbReference>
<feature type="region of interest" description="Disordered" evidence="3">
    <location>
        <begin position="493"/>
        <end position="540"/>
    </location>
</feature>
<sequence>MSGRNYSFRDFEKMTNKVFSRRYQSVGCLPAKFMEKEFWQEIACGKMEAVEYACDVDGSAFSSSDTDQLGSSKWNLKNLSRLPKSVLRLLETAIPGVTDPMLYIGMLFSMFAWHVEDHYLYSINYHHCGAFKTWYGVPGHAALDFEKVVREHVYTTDILSADGEDGAFDLLLGKATLFPPNILLEHDVPVFKAVQKPGEFVVTFPRAYHAGFSDGFNCGEAVNFALGDWFPLGAIASKRYALLNRIPLLPHEELLCKEAMLLYASGEFGDLDYSSAHLVSHRSMQISFVKLMRFQHCARWGLTKSRACSGVIPVSHGTVICSLCKRDCYVAYINCACHLHLVCLRHDIESIKSPCGSNYTILVRDHILELEAAAKRFEQDEQILDDIRRDKDANESPELDCIEREPELNYGRRDLEPEMHQPCLSSVHPTHSNSMLAQSSSIIDNNAGHHVFEKPILNPDKLSENLSRNAYESSVSSLSYDDCTSADQDRLHDSARRPFSGQYSDDSDTEIFRVKRRSSMKAEKRSRHDSLPLQHSGHQV</sequence>
<comment type="caution">
    <text evidence="5">The sequence shown here is derived from an EMBL/GenBank/DDBJ whole genome shotgun (WGS) entry which is preliminary data.</text>
</comment>